<evidence type="ECO:0000313" key="1">
    <source>
        <dbReference type="EMBL" id="KAI3814131.1"/>
    </source>
</evidence>
<dbReference type="EMBL" id="CM042023">
    <property type="protein sequence ID" value="KAI3814131.1"/>
    <property type="molecule type" value="Genomic_DNA"/>
</dbReference>
<reference evidence="2" key="1">
    <citation type="journal article" date="2022" name="Mol. Ecol. Resour.">
        <title>The genomes of chicory, endive, great burdock and yacon provide insights into Asteraceae palaeo-polyploidization history and plant inulin production.</title>
        <authorList>
            <person name="Fan W."/>
            <person name="Wang S."/>
            <person name="Wang H."/>
            <person name="Wang A."/>
            <person name="Jiang F."/>
            <person name="Liu H."/>
            <person name="Zhao H."/>
            <person name="Xu D."/>
            <person name="Zhang Y."/>
        </authorList>
    </citation>
    <scope>NUCLEOTIDE SEQUENCE [LARGE SCALE GENOMIC DNA]</scope>
    <source>
        <strain evidence="2">cv. Yunnan</strain>
    </source>
</reference>
<gene>
    <name evidence="1" type="ORF">L1987_18878</name>
</gene>
<evidence type="ECO:0000313" key="2">
    <source>
        <dbReference type="Proteomes" id="UP001056120"/>
    </source>
</evidence>
<sequence length="413" mass="45688">MLLSLFQKCKTSYNNVPDVLSEKQLCNILLACIAANKECCSVDVCITLLKQIRISLLPLWFAAGKNTYQSLSMCSNEISCGTLTLLKQPLTCLMDTQGAGDLLNLKIRLTEFTQRVDLAGCPQITPAILLLSMLPSSFSMEPLLRKKVVQLLINHEPLSRNAFRISCEMWSKLTFEAVHEIDISNCPMLHLEDAVECFGKSFPSLRKLKAANHLRFRTRRLLQLLVDRFPLLCDIDLTVDISPVIITQMPLIASSFDSVSSPLPVLWSKQLPSNITKLTLEGLIDATGKNTIYISTSLMPACGIYFDLQCISDICVSLTYISLKGCISVSYAGVSSLICRCLKVNSIVACDTHFGQQSILALCSSNACYGHVAVEHNRQNISQGSNLQILHMGGCKGAQVLSYAIFWTTVHYF</sequence>
<protein>
    <submittedName>
        <fullName evidence="1">Uncharacterized protein</fullName>
    </submittedName>
</protein>
<dbReference type="Proteomes" id="UP001056120">
    <property type="component" value="Linkage Group LG06"/>
</dbReference>
<organism evidence="1 2">
    <name type="scientific">Smallanthus sonchifolius</name>
    <dbReference type="NCBI Taxonomy" id="185202"/>
    <lineage>
        <taxon>Eukaryota</taxon>
        <taxon>Viridiplantae</taxon>
        <taxon>Streptophyta</taxon>
        <taxon>Embryophyta</taxon>
        <taxon>Tracheophyta</taxon>
        <taxon>Spermatophyta</taxon>
        <taxon>Magnoliopsida</taxon>
        <taxon>eudicotyledons</taxon>
        <taxon>Gunneridae</taxon>
        <taxon>Pentapetalae</taxon>
        <taxon>asterids</taxon>
        <taxon>campanulids</taxon>
        <taxon>Asterales</taxon>
        <taxon>Asteraceae</taxon>
        <taxon>Asteroideae</taxon>
        <taxon>Heliantheae alliance</taxon>
        <taxon>Millerieae</taxon>
        <taxon>Smallanthus</taxon>
    </lineage>
</organism>
<proteinExistence type="predicted"/>
<accession>A0ACB9J1Z0</accession>
<keyword evidence="2" id="KW-1185">Reference proteome</keyword>
<name>A0ACB9J1Z0_9ASTR</name>
<reference evidence="1 2" key="2">
    <citation type="journal article" date="2022" name="Mol. Ecol. Resour.">
        <title>The genomes of chicory, endive, great burdock and yacon provide insights into Asteraceae paleo-polyploidization history and plant inulin production.</title>
        <authorList>
            <person name="Fan W."/>
            <person name="Wang S."/>
            <person name="Wang H."/>
            <person name="Wang A."/>
            <person name="Jiang F."/>
            <person name="Liu H."/>
            <person name="Zhao H."/>
            <person name="Xu D."/>
            <person name="Zhang Y."/>
        </authorList>
    </citation>
    <scope>NUCLEOTIDE SEQUENCE [LARGE SCALE GENOMIC DNA]</scope>
    <source>
        <strain evidence="2">cv. Yunnan</strain>
        <tissue evidence="1">Leaves</tissue>
    </source>
</reference>
<comment type="caution">
    <text evidence="1">The sequence shown here is derived from an EMBL/GenBank/DDBJ whole genome shotgun (WGS) entry which is preliminary data.</text>
</comment>